<comment type="caution">
    <text evidence="2">The sequence shown here is derived from an EMBL/GenBank/DDBJ whole genome shotgun (WGS) entry which is preliminary data.</text>
</comment>
<accession>A0A5M9I0Z5</accession>
<organism evidence="2 3">
    <name type="scientific">Mediterraneibacter catenae</name>
    <dbReference type="NCBI Taxonomy" id="2594882"/>
    <lineage>
        <taxon>Bacteria</taxon>
        <taxon>Bacillati</taxon>
        <taxon>Bacillota</taxon>
        <taxon>Clostridia</taxon>
        <taxon>Lachnospirales</taxon>
        <taxon>Lachnospiraceae</taxon>
        <taxon>Mediterraneibacter</taxon>
    </lineage>
</organism>
<proteinExistence type="predicted"/>
<reference evidence="2" key="1">
    <citation type="submission" date="2019-07" db="EMBL/GenBank/DDBJ databases">
        <authorList>
            <person name="Wongkuna S."/>
            <person name="Scaria J."/>
        </authorList>
    </citation>
    <scope>NUCLEOTIDE SEQUENCE [LARGE SCALE GENOMIC DNA]</scope>
    <source>
        <strain evidence="2">SW178</strain>
    </source>
</reference>
<sequence>MVNVLKQYFPMIRSRGEVLKDISGNERLWELYLSWKEEQQKEFLDFCTGIKGVKILYDSFFKEVMDPDSAPERLEELLSLILDQNVKILTVLPNDSTRIADESSLVIMDIVIELADHSVANVEVQKLGYMFPGQRSACYSADLLLRQYKRVKSEKGKAFSYRDIKKVYTIIFYEHSPKEFRCCPECYLHRAAQRANTGIRIDLLQEYAFIPLDIFHSILQNKGIRNKLEAWLTFLSADSPELIGQLIQEYPQFKKYYEEIYTLCTNVEKVMGMFSKELQQLDKNTVQYMIDEMQDELDAKLKELQESEERLEEQKGKLEEQRGKIEEQKGKLEEQRGKIEEQKGKLEEQRGKIEEQQDLIAKQNAQLLEKDADLQASQEEIRRLKALLCGMEENRKK</sequence>
<evidence type="ECO:0000256" key="1">
    <source>
        <dbReference type="SAM" id="MobiDB-lite"/>
    </source>
</evidence>
<dbReference type="Gene3D" id="1.20.1170.10">
    <property type="match status" value="1"/>
</dbReference>
<protein>
    <recommendedName>
        <fullName evidence="4">PD-(D/E)XK nuclease family transposase</fullName>
    </recommendedName>
</protein>
<name>A0A5M9I0Z5_9FIRM</name>
<evidence type="ECO:0000313" key="3">
    <source>
        <dbReference type="Proteomes" id="UP000322025"/>
    </source>
</evidence>
<dbReference type="RefSeq" id="WP_150310754.1">
    <property type="nucleotide sequence ID" value="NZ_VMSO01000008.1"/>
</dbReference>
<dbReference type="OrthoDB" id="2057992at2"/>
<dbReference type="EMBL" id="VMSO01000008">
    <property type="protein sequence ID" value="KAA8501456.1"/>
    <property type="molecule type" value="Genomic_DNA"/>
</dbReference>
<gene>
    <name evidence="2" type="ORF">FNY66_07555</name>
</gene>
<evidence type="ECO:0008006" key="4">
    <source>
        <dbReference type="Google" id="ProtNLM"/>
    </source>
</evidence>
<dbReference type="AlphaFoldDB" id="A0A5M9I0Z5"/>
<keyword evidence="3" id="KW-1185">Reference proteome</keyword>
<feature type="region of interest" description="Disordered" evidence="1">
    <location>
        <begin position="306"/>
        <end position="352"/>
    </location>
</feature>
<evidence type="ECO:0000313" key="2">
    <source>
        <dbReference type="EMBL" id="KAA8501456.1"/>
    </source>
</evidence>
<dbReference type="Proteomes" id="UP000322025">
    <property type="component" value="Unassembled WGS sequence"/>
</dbReference>
<dbReference type="Pfam" id="PF12784">
    <property type="entry name" value="PDDEXK_2"/>
    <property type="match status" value="1"/>
</dbReference>